<organism evidence="1 2">
    <name type="scientific">Sphaerotilus uruguayifluvii</name>
    <dbReference type="NCBI Taxonomy" id="2735897"/>
    <lineage>
        <taxon>Bacteria</taxon>
        <taxon>Pseudomonadati</taxon>
        <taxon>Pseudomonadota</taxon>
        <taxon>Betaproteobacteria</taxon>
        <taxon>Burkholderiales</taxon>
        <taxon>Sphaerotilaceae</taxon>
        <taxon>Sphaerotilus</taxon>
    </lineage>
</organism>
<evidence type="ECO:0000313" key="1">
    <source>
        <dbReference type="EMBL" id="NRT55160.1"/>
    </source>
</evidence>
<accession>A0ABX2G178</accession>
<dbReference type="Gene3D" id="1.10.4200.10">
    <property type="entry name" value="Triphosphoribosyl-dephospho-CoA protein"/>
    <property type="match status" value="1"/>
</dbReference>
<protein>
    <submittedName>
        <fullName evidence="1">Triphosphoribosyl-dephospho-CoA synthase</fullName>
        <ecNumber evidence="1">2.4.2.52</ecNumber>
    </submittedName>
</protein>
<comment type="caution">
    <text evidence="1">The sequence shown here is derived from an EMBL/GenBank/DDBJ whole genome shotgun (WGS) entry which is preliminary data.</text>
</comment>
<keyword evidence="2" id="KW-1185">Reference proteome</keyword>
<dbReference type="InterPro" id="IPR002736">
    <property type="entry name" value="CitG"/>
</dbReference>
<evidence type="ECO:0000313" key="2">
    <source>
        <dbReference type="Proteomes" id="UP001516061"/>
    </source>
</evidence>
<sequence>MTAAAEVAVATVAQAFLDACAWDVAVRKPGNVSLHSPGHRMQAEDFLASARACVGALVAPGRRVGERVEAAVRATRAAVGCNTNLGIVLLCAPLAAAAERPGRLGAGPEVWRRALEAVFADLDREDAAAVFRAIVVASPGGLGAAAQQDVHQPPTLALRAAMALAAGRDRIARQYRDGAAELLDLGLAVLARHGLEGGLGPAPAVPDAARVAAVEHLHLAWLASAPDSHIVRRHGEAAAQTVLSQAGAWLARVGPGRPLQGDPAFAAWDEALKSASINPGTSADLVVATLMLATLQGGGRWHES</sequence>
<gene>
    <name evidence="1" type="ORF">HNQ01_000870</name>
</gene>
<dbReference type="PANTHER" id="PTHR42280:SF1">
    <property type="entry name" value="CITG FAMILY PROTEIN"/>
    <property type="match status" value="1"/>
</dbReference>
<dbReference type="EC" id="2.4.2.52" evidence="1"/>
<dbReference type="Pfam" id="PF01874">
    <property type="entry name" value="CitG"/>
    <property type="match status" value="1"/>
</dbReference>
<dbReference type="GO" id="GO:0046917">
    <property type="term" value="F:triphosphoribosyl-dephospho-CoA synthase activity"/>
    <property type="evidence" value="ECO:0007669"/>
    <property type="project" value="UniProtKB-EC"/>
</dbReference>
<keyword evidence="1" id="KW-0808">Transferase</keyword>
<dbReference type="EMBL" id="JABSNM010000003">
    <property type="protein sequence ID" value="NRT55160.1"/>
    <property type="molecule type" value="Genomic_DNA"/>
</dbReference>
<dbReference type="GO" id="GO:0016757">
    <property type="term" value="F:glycosyltransferase activity"/>
    <property type="evidence" value="ECO:0007669"/>
    <property type="project" value="UniProtKB-KW"/>
</dbReference>
<proteinExistence type="predicted"/>
<keyword evidence="1" id="KW-0328">Glycosyltransferase</keyword>
<dbReference type="Proteomes" id="UP001516061">
    <property type="component" value="Unassembled WGS sequence"/>
</dbReference>
<name>A0ABX2G178_9BURK</name>
<dbReference type="RefSeq" id="WP_173804151.1">
    <property type="nucleotide sequence ID" value="NZ_JABSNM010000003.1"/>
</dbReference>
<dbReference type="PANTHER" id="PTHR42280">
    <property type="entry name" value="CITG FAMILY PROTEIN"/>
    <property type="match status" value="1"/>
</dbReference>
<reference evidence="1 2" key="1">
    <citation type="submission" date="2020-05" db="EMBL/GenBank/DDBJ databases">
        <title>Genomic Encyclopedia of Type Strains, Phase IV (KMG-V): Genome sequencing to study the core and pangenomes of soil and plant-associated prokaryotes.</title>
        <authorList>
            <person name="Whitman W."/>
        </authorList>
    </citation>
    <scope>NUCLEOTIDE SEQUENCE [LARGE SCALE GENOMIC DNA]</scope>
    <source>
        <strain evidence="1 2">C29</strain>
    </source>
</reference>